<dbReference type="Proteomes" id="UP001055303">
    <property type="component" value="Unassembled WGS sequence"/>
</dbReference>
<dbReference type="EMBL" id="BPQI01000234">
    <property type="protein sequence ID" value="GJD59641.1"/>
    <property type="molecule type" value="Genomic_DNA"/>
</dbReference>
<feature type="transmembrane region" description="Helical" evidence="5">
    <location>
        <begin position="6"/>
        <end position="26"/>
    </location>
</feature>
<evidence type="ECO:0000313" key="8">
    <source>
        <dbReference type="Proteomes" id="UP000401717"/>
    </source>
</evidence>
<dbReference type="RefSeq" id="WP_144767460.1">
    <property type="nucleotide sequence ID" value="NZ_BPQI01000234.1"/>
</dbReference>
<dbReference type="Proteomes" id="UP000401717">
    <property type="component" value="Unassembled WGS sequence"/>
</dbReference>
<dbReference type="InterPro" id="IPR023352">
    <property type="entry name" value="MAPEG-like_dom_sf"/>
</dbReference>
<dbReference type="GO" id="GO:0016020">
    <property type="term" value="C:membrane"/>
    <property type="evidence" value="ECO:0007669"/>
    <property type="project" value="UniProtKB-SubCell"/>
</dbReference>
<reference evidence="6" key="2">
    <citation type="journal article" date="2021" name="Front. Microbiol.">
        <title>Comprehensive Comparative Genomics and Phenotyping of Methylobacterium Species.</title>
        <authorList>
            <person name="Alessa O."/>
            <person name="Ogura Y."/>
            <person name="Fujitani Y."/>
            <person name="Takami H."/>
            <person name="Hayashi T."/>
            <person name="Sahin N."/>
            <person name="Tani A."/>
        </authorList>
    </citation>
    <scope>NUCLEOTIDE SEQUENCE</scope>
    <source>
        <strain evidence="6">DSM 22415</strain>
    </source>
</reference>
<comment type="subcellular location">
    <subcellularLocation>
        <location evidence="1">Membrane</location>
    </subcellularLocation>
</comment>
<name>A0A564G3P9_9HYPH</name>
<dbReference type="AlphaFoldDB" id="A0A564G3P9"/>
<evidence type="ECO:0000256" key="4">
    <source>
        <dbReference type="ARBA" id="ARBA00023136"/>
    </source>
</evidence>
<dbReference type="PANTHER" id="PTHR35814:SF1">
    <property type="entry name" value="GLUTATHIONE S-TRANSFERASE-RELATED"/>
    <property type="match status" value="1"/>
</dbReference>
<evidence type="ECO:0000256" key="1">
    <source>
        <dbReference type="ARBA" id="ARBA00004370"/>
    </source>
</evidence>
<dbReference type="Pfam" id="PF01124">
    <property type="entry name" value="MAPEG"/>
    <property type="match status" value="1"/>
</dbReference>
<evidence type="ECO:0000313" key="7">
    <source>
        <dbReference type="EMBL" id="VUF15133.1"/>
    </source>
</evidence>
<reference evidence="7 8" key="1">
    <citation type="submission" date="2019-06" db="EMBL/GenBank/DDBJ databases">
        <authorList>
            <person name="Rodrigo-Torres L."/>
            <person name="Arahal R. D."/>
            <person name="Lucena T."/>
        </authorList>
    </citation>
    <scope>NUCLEOTIDE SEQUENCE [LARGE SCALE GENOMIC DNA]</scope>
    <source>
        <strain evidence="7 8">SW08-7</strain>
    </source>
</reference>
<dbReference type="Gene3D" id="1.20.120.550">
    <property type="entry name" value="Membrane associated eicosanoid/glutathione metabolism-like domain"/>
    <property type="match status" value="1"/>
</dbReference>
<keyword evidence="2 5" id="KW-0812">Transmembrane</keyword>
<dbReference type="OrthoDB" id="7619858at2"/>
<dbReference type="InterPro" id="IPR001129">
    <property type="entry name" value="Membr-assoc_MAPEG"/>
</dbReference>
<feature type="transmembrane region" description="Helical" evidence="5">
    <location>
        <begin position="109"/>
        <end position="128"/>
    </location>
</feature>
<keyword evidence="3 5" id="KW-1133">Transmembrane helix</keyword>
<protein>
    <submittedName>
        <fullName evidence="7">Inner membrane protein YecN</fullName>
    </submittedName>
</protein>
<evidence type="ECO:0000256" key="5">
    <source>
        <dbReference type="SAM" id="Phobius"/>
    </source>
</evidence>
<dbReference type="SUPFAM" id="SSF161084">
    <property type="entry name" value="MAPEG domain-like"/>
    <property type="match status" value="1"/>
</dbReference>
<accession>A0A564G3P9</accession>
<evidence type="ECO:0000256" key="3">
    <source>
        <dbReference type="ARBA" id="ARBA00022989"/>
    </source>
</evidence>
<proteinExistence type="predicted"/>
<evidence type="ECO:0000313" key="6">
    <source>
        <dbReference type="EMBL" id="GJD59641.1"/>
    </source>
</evidence>
<organism evidence="7 8">
    <name type="scientific">Methylobacterium dankookense</name>
    <dbReference type="NCBI Taxonomy" id="560405"/>
    <lineage>
        <taxon>Bacteria</taxon>
        <taxon>Pseudomonadati</taxon>
        <taxon>Pseudomonadota</taxon>
        <taxon>Alphaproteobacteria</taxon>
        <taxon>Hyphomicrobiales</taxon>
        <taxon>Methylobacteriaceae</taxon>
        <taxon>Methylobacterium</taxon>
    </lineage>
</organism>
<dbReference type="EMBL" id="CABFVH010000047">
    <property type="protein sequence ID" value="VUF15133.1"/>
    <property type="molecule type" value="Genomic_DNA"/>
</dbReference>
<keyword evidence="4 5" id="KW-0472">Membrane</keyword>
<dbReference type="PANTHER" id="PTHR35814">
    <property type="match status" value="1"/>
</dbReference>
<evidence type="ECO:0000256" key="2">
    <source>
        <dbReference type="ARBA" id="ARBA00022692"/>
    </source>
</evidence>
<evidence type="ECO:0000313" key="9">
    <source>
        <dbReference type="Proteomes" id="UP001055303"/>
    </source>
</evidence>
<gene>
    <name evidence="7" type="primary">yecN</name>
    <name evidence="6" type="ORF">IFDJLNFL_5570</name>
    <name evidence="7" type="ORF">MTDSW087_04867</name>
</gene>
<sequence length="130" mass="13535">MTYPTTTAFFAGLFALLYVGLAGWVVGGRLSGRTLFGNGDEALTRRVRSHANFGEYIPFALLLIALLEAGGSAHGLVTGLLVVLLVARLLHPVGMLAPKNSAQQFACRGGGIIATFGVLIVAAIALLLRA</sequence>
<keyword evidence="9" id="KW-1185">Reference proteome</keyword>
<reference evidence="6" key="3">
    <citation type="submission" date="2021-08" db="EMBL/GenBank/DDBJ databases">
        <authorList>
            <person name="Tani A."/>
            <person name="Ola A."/>
            <person name="Ogura Y."/>
            <person name="Katsura K."/>
            <person name="Hayashi T."/>
        </authorList>
    </citation>
    <scope>NUCLEOTIDE SEQUENCE</scope>
    <source>
        <strain evidence="6">DSM 22415</strain>
    </source>
</reference>